<dbReference type="InterPro" id="IPR014998">
    <property type="entry name" value="DUF1848"/>
</dbReference>
<organism evidence="1 2">
    <name type="scientific">Bariatricus massiliensis</name>
    <dbReference type="NCBI Taxonomy" id="1745713"/>
    <lineage>
        <taxon>Bacteria</taxon>
        <taxon>Bacillati</taxon>
        <taxon>Bacillota</taxon>
        <taxon>Clostridia</taxon>
        <taxon>Lachnospirales</taxon>
        <taxon>Lachnospiraceae</taxon>
        <taxon>Bariatricus</taxon>
    </lineage>
</organism>
<comment type="caution">
    <text evidence="1">The sequence shown here is derived from an EMBL/GenBank/DDBJ whole genome shotgun (WGS) entry which is preliminary data.</text>
</comment>
<accession>A0ABS8DJN2</accession>
<dbReference type="RefSeq" id="WP_066735486.1">
    <property type="nucleotide sequence ID" value="NZ_JAJCIQ010000012.1"/>
</dbReference>
<gene>
    <name evidence="1" type="ORF">LIZ65_14960</name>
</gene>
<evidence type="ECO:0000313" key="1">
    <source>
        <dbReference type="EMBL" id="MCB7388587.1"/>
    </source>
</evidence>
<reference evidence="1 2" key="1">
    <citation type="submission" date="2021-10" db="EMBL/GenBank/DDBJ databases">
        <title>Collection of gut derived symbiotic bacterial strains cultured from healthy donors.</title>
        <authorList>
            <person name="Lin H."/>
            <person name="Littmann E."/>
            <person name="Kohout C."/>
            <person name="Pamer E.G."/>
        </authorList>
    </citation>
    <scope>NUCLEOTIDE SEQUENCE [LARGE SCALE GENOMIC DNA]</scope>
    <source>
        <strain evidence="1 2">DFI.1.165</strain>
    </source>
</reference>
<dbReference type="Proteomes" id="UP001299546">
    <property type="component" value="Unassembled WGS sequence"/>
</dbReference>
<dbReference type="Pfam" id="PF08902">
    <property type="entry name" value="DUF1848"/>
    <property type="match status" value="1"/>
</dbReference>
<sequence length="307" mass="35631">MIISASRRTDIPALYPEWFMNRLLAEEVLVPNPYNRKKVSRIILRPDVVDCFVFWTKNPEPMLPYLDKIDMLGYRYYFQMTITGYGREMEPELPDTSDAMAAFILLSERLGKERVDWRYDPIILDDRYTLEFHKERFEMLCGWLSGHTTRCIISFVDDYKNSPFQELSQEEMEEAAAALSAIAAKYKLPLYSCAEKVNLESFGIRHGACIDREKIQRITGYNLDVKKDRGQRRECGCCESIDIGIYNTCIHGCKYCYATASVESARSKHSTHNPRSPILIGDLQGDEIITSREMWSLKDNQISLFDF</sequence>
<proteinExistence type="predicted"/>
<dbReference type="EMBL" id="JAJCIS010000012">
    <property type="protein sequence ID" value="MCB7388587.1"/>
    <property type="molecule type" value="Genomic_DNA"/>
</dbReference>
<evidence type="ECO:0000313" key="2">
    <source>
        <dbReference type="Proteomes" id="UP001299546"/>
    </source>
</evidence>
<keyword evidence="2" id="KW-1185">Reference proteome</keyword>
<name>A0ABS8DJN2_9FIRM</name>
<protein>
    <submittedName>
        <fullName evidence="1">DUF1848 domain-containing protein</fullName>
    </submittedName>
</protein>